<reference evidence="1" key="1">
    <citation type="journal article" date="2020" name="Nature">
        <title>Giant virus diversity and host interactions through global metagenomics.</title>
        <authorList>
            <person name="Schulz F."/>
            <person name="Roux S."/>
            <person name="Paez-Espino D."/>
            <person name="Jungbluth S."/>
            <person name="Walsh D.A."/>
            <person name="Denef V.J."/>
            <person name="McMahon K.D."/>
            <person name="Konstantinidis K.T."/>
            <person name="Eloe-Fadrosh E.A."/>
            <person name="Kyrpides N.C."/>
            <person name="Woyke T."/>
        </authorList>
    </citation>
    <scope>NUCLEOTIDE SEQUENCE</scope>
    <source>
        <strain evidence="1">GVMAG-M-3300027708-51</strain>
    </source>
</reference>
<accession>A0A6C0JHP9</accession>
<proteinExistence type="predicted"/>
<protein>
    <submittedName>
        <fullName evidence="1">Uncharacterized protein</fullName>
    </submittedName>
</protein>
<sequence length="139" mass="16401">MIHRFHDRAYLHVGSRWFVWEPAWSLFRPVNGLAWNGTKFVLDDAAYCEDITDRQYGFGSEEMYQMCSKLSEVWADRVPDAPVVTVLPIGKPEWFFDRPMVITPCAPRTKESWRAMGLQRRSLRVFKVARKTFTKRKQV</sequence>
<evidence type="ECO:0000313" key="1">
    <source>
        <dbReference type="EMBL" id="QHU04501.1"/>
    </source>
</evidence>
<organism evidence="1">
    <name type="scientific">viral metagenome</name>
    <dbReference type="NCBI Taxonomy" id="1070528"/>
    <lineage>
        <taxon>unclassified sequences</taxon>
        <taxon>metagenomes</taxon>
        <taxon>organismal metagenomes</taxon>
    </lineage>
</organism>
<name>A0A6C0JHP9_9ZZZZ</name>
<dbReference type="EMBL" id="MN740401">
    <property type="protein sequence ID" value="QHU04501.1"/>
    <property type="molecule type" value="Genomic_DNA"/>
</dbReference>
<dbReference type="AlphaFoldDB" id="A0A6C0JHP9"/>